<evidence type="ECO:0000313" key="5">
    <source>
        <dbReference type="Proteomes" id="UP000053611"/>
    </source>
</evidence>
<dbReference type="RefSeq" id="XP_018276115.1">
    <property type="nucleotide sequence ID" value="XM_018425839.1"/>
</dbReference>
<protein>
    <recommendedName>
        <fullName evidence="3">MHYT domain-containing protein</fullName>
    </recommendedName>
</protein>
<evidence type="ECO:0000259" key="3">
    <source>
        <dbReference type="PROSITE" id="PS50924"/>
    </source>
</evidence>
<evidence type="ECO:0000256" key="1">
    <source>
        <dbReference type="SAM" id="MobiDB-lite"/>
    </source>
</evidence>
<evidence type="ECO:0000313" key="4">
    <source>
        <dbReference type="EMBL" id="KLT39624.1"/>
    </source>
</evidence>
<dbReference type="PANTHER" id="PTHR35152:SF1">
    <property type="entry name" value="DOMAIN SIGNALLING PROTEIN, PUTATIVE (AFU_ORTHOLOGUE AFUA_5G11310)-RELATED"/>
    <property type="match status" value="1"/>
</dbReference>
<dbReference type="STRING" id="879819.A0A0J1AWF3"/>
<organism evidence="4 5">
    <name type="scientific">Cutaneotrichosporon oleaginosum</name>
    <dbReference type="NCBI Taxonomy" id="879819"/>
    <lineage>
        <taxon>Eukaryota</taxon>
        <taxon>Fungi</taxon>
        <taxon>Dikarya</taxon>
        <taxon>Basidiomycota</taxon>
        <taxon>Agaricomycotina</taxon>
        <taxon>Tremellomycetes</taxon>
        <taxon>Trichosporonales</taxon>
        <taxon>Trichosporonaceae</taxon>
        <taxon>Cutaneotrichosporon</taxon>
    </lineage>
</organism>
<keyword evidence="5" id="KW-1185">Reference proteome</keyword>
<feature type="transmembrane region" description="Helical" evidence="2">
    <location>
        <begin position="122"/>
        <end position="151"/>
    </location>
</feature>
<name>A0A0J1AWF3_9TREE</name>
<reference evidence="4 5" key="1">
    <citation type="submission" date="2015-03" db="EMBL/GenBank/DDBJ databases">
        <title>Genomics and transcriptomics of the oil-accumulating basidiomycete yeast T. oleaginosus allow insights into substrate utilization and the diverse evolutionary trajectories of mating systems in fungi.</title>
        <authorList>
            <consortium name="DOE Joint Genome Institute"/>
            <person name="Kourist R."/>
            <person name="Kracht O."/>
            <person name="Bracharz F."/>
            <person name="Lipzen A."/>
            <person name="Nolan M."/>
            <person name="Ohm R."/>
            <person name="Grigoriev I."/>
            <person name="Sun S."/>
            <person name="Heitman J."/>
            <person name="Bruck T."/>
            <person name="Nowrousian M."/>
        </authorList>
    </citation>
    <scope>NUCLEOTIDE SEQUENCE [LARGE SCALE GENOMIC DNA]</scope>
    <source>
        <strain evidence="4 5">IBC0246</strain>
    </source>
</reference>
<feature type="domain" description="MHYT" evidence="3">
    <location>
        <begin position="41"/>
        <end position="253"/>
    </location>
</feature>
<dbReference type="PROSITE" id="PS50924">
    <property type="entry name" value="MHYT"/>
    <property type="match status" value="1"/>
</dbReference>
<dbReference type="Proteomes" id="UP000053611">
    <property type="component" value="Unassembled WGS sequence"/>
</dbReference>
<feature type="region of interest" description="Disordered" evidence="1">
    <location>
        <begin position="457"/>
        <end position="477"/>
    </location>
</feature>
<feature type="transmembrane region" description="Helical" evidence="2">
    <location>
        <begin position="287"/>
        <end position="312"/>
    </location>
</feature>
<feature type="region of interest" description="Disordered" evidence="1">
    <location>
        <begin position="829"/>
        <end position="869"/>
    </location>
</feature>
<keyword evidence="2" id="KW-1133">Transmembrane helix</keyword>
<dbReference type="InterPro" id="IPR005330">
    <property type="entry name" value="MHYT_dom"/>
</dbReference>
<feature type="region of interest" description="Disordered" evidence="1">
    <location>
        <begin position="898"/>
        <end position="923"/>
    </location>
</feature>
<feature type="transmembrane region" description="Helical" evidence="2">
    <location>
        <begin position="76"/>
        <end position="102"/>
    </location>
</feature>
<feature type="region of interest" description="Disordered" evidence="1">
    <location>
        <begin position="731"/>
        <end position="757"/>
    </location>
</feature>
<dbReference type="PANTHER" id="PTHR35152">
    <property type="entry name" value="DOMAIN SIGNALLING PROTEIN, PUTATIVE (AFU_ORTHOLOGUE AFUA_5G11310)-RELATED"/>
    <property type="match status" value="1"/>
</dbReference>
<sequence length="956" mass="104474">MSSSHILPDGTLNMSDPLVQANEKLAQYFMQGAGNPVPINPLPGVIVASILVSILGSYATLLVLGRRTSPRGMRNLALLLLAAVCFAAVAVWGMHFVSMISIRLNATRGLPAVGLGGSGMEVVWYITFSPGMTVLSLFVPLVATAFAFWFLASEAEFSYWRGSVSGVIVGLTIGLMHYSAAFKLPYLAPEYKAVTVVFALILACIAATVALALFFRLREQWQDSFWKRCVCAVALATAVCGMHYLGLGGARYFVKQDIALEDKGAILNSPTRGPWVLLSGKSQANRLTIAIGVMCACIIALSAAIAIFDYLIRRDIRNKARHIVVASAAFDPTGKLLVRHDGTIPMQIIQTDADLSRVLNELDPRRPTFQWLYQLSFNWQIITPFVPRILREIASRGKKTEAPPPPTSDRSMNRSIWEQLLFRSRFVEACVLLAHQLDLSIESLGVMFDRVLTTGTRQQNPAEKALNDEQNLKGDDESSIHGITVQLTASEGVMLFIVRTIGHGTPAAHDVPNAEKLPGVSTDNIDSYLARGYRLTETRFFSKTLADNMGVSKQEMDVFLSACKTYAKRGTRPVVQSGGAYLGLFGVRPASDNGLDVLVYNFARHQIPAYRLPDVGYPLSPSMSAFIRDCANLSMAEVLQRCNDAVQDAENSDNDSTLSLDETLYEFQAAIAVAVEALTTALRCWPDLPVTARLSPEILDLPTSDTDDKLPAQMIMFEVVLGAPEARITPVQSRASGVQAPGVRSGRHDSDKPPPPFVYTPYNLFTKSQTMLMRARGRADFNRATQADLGRLYPFVANDVEAELREAEDKKFRPSGRFNSRMSKITKGLSVDTSGRAPSFREGAHEMQTPVSPTSELDGESSSPGGSASITTLMGAAVLPAGVRKVGDGYVRKANSVKTDRFEEEDDVRSQPTTDTPGPPVYSEIRVKTEGWYSRSMRTMERNDRGGLLNGVDLSE</sequence>
<feature type="transmembrane region" description="Helical" evidence="2">
    <location>
        <begin position="45"/>
        <end position="64"/>
    </location>
</feature>
<proteinExistence type="predicted"/>
<dbReference type="Pfam" id="PF03707">
    <property type="entry name" value="MHYT"/>
    <property type="match status" value="1"/>
</dbReference>
<feature type="compositionally biased region" description="Basic and acidic residues" evidence="1">
    <location>
        <begin position="465"/>
        <end position="477"/>
    </location>
</feature>
<accession>A0A0J1AWF3</accession>
<dbReference type="GeneID" id="28986442"/>
<keyword evidence="2" id="KW-0472">Membrane</keyword>
<gene>
    <name evidence="4" type="ORF">CC85DRAFT_309344</name>
</gene>
<feature type="compositionally biased region" description="Polar residues" evidence="1">
    <location>
        <begin position="849"/>
        <end position="869"/>
    </location>
</feature>
<dbReference type="OrthoDB" id="264015at2759"/>
<dbReference type="EMBL" id="KQ087253">
    <property type="protein sequence ID" value="KLT39624.1"/>
    <property type="molecule type" value="Genomic_DNA"/>
</dbReference>
<evidence type="ECO:0000256" key="2">
    <source>
        <dbReference type="SAM" id="Phobius"/>
    </source>
</evidence>
<feature type="transmembrane region" description="Helical" evidence="2">
    <location>
        <begin position="193"/>
        <end position="217"/>
    </location>
</feature>
<keyword evidence="2" id="KW-0812">Transmembrane</keyword>
<feature type="transmembrane region" description="Helical" evidence="2">
    <location>
        <begin position="163"/>
        <end position="181"/>
    </location>
</feature>
<dbReference type="AlphaFoldDB" id="A0A0J1AWF3"/>